<keyword evidence="10" id="KW-1185">Reference proteome</keyword>
<name>A0ABW4RYZ3_9ACTN</name>
<keyword evidence="6 7" id="KW-0472">Membrane</keyword>
<keyword evidence="5 7" id="KW-1133">Transmembrane helix</keyword>
<reference evidence="10" key="1">
    <citation type="journal article" date="2019" name="Int. J. Syst. Evol. Microbiol.">
        <title>The Global Catalogue of Microorganisms (GCM) 10K type strain sequencing project: providing services to taxonomists for standard genome sequencing and annotation.</title>
        <authorList>
            <consortium name="The Broad Institute Genomics Platform"/>
            <consortium name="The Broad Institute Genome Sequencing Center for Infectious Disease"/>
            <person name="Wu L."/>
            <person name="Ma J."/>
        </authorList>
    </citation>
    <scope>NUCLEOTIDE SEQUENCE [LARGE SCALE GENOMIC DNA]</scope>
    <source>
        <strain evidence="10">CAIM 431</strain>
    </source>
</reference>
<dbReference type="InterPro" id="IPR000515">
    <property type="entry name" value="MetI-like"/>
</dbReference>
<gene>
    <name evidence="9" type="ORF">ACFSCS_13815</name>
</gene>
<dbReference type="Pfam" id="PF00528">
    <property type="entry name" value="BPD_transp_1"/>
    <property type="match status" value="1"/>
</dbReference>
<evidence type="ECO:0000256" key="4">
    <source>
        <dbReference type="ARBA" id="ARBA00022692"/>
    </source>
</evidence>
<keyword evidence="2 7" id="KW-0813">Transport</keyword>
<feature type="transmembrane region" description="Helical" evidence="7">
    <location>
        <begin position="207"/>
        <end position="233"/>
    </location>
</feature>
<dbReference type="PANTHER" id="PTHR30193">
    <property type="entry name" value="ABC TRANSPORTER PERMEASE PROTEIN"/>
    <property type="match status" value="1"/>
</dbReference>
<dbReference type="CDD" id="cd06261">
    <property type="entry name" value="TM_PBP2"/>
    <property type="match status" value="1"/>
</dbReference>
<evidence type="ECO:0000256" key="2">
    <source>
        <dbReference type="ARBA" id="ARBA00022448"/>
    </source>
</evidence>
<feature type="transmembrane region" description="Helical" evidence="7">
    <location>
        <begin position="318"/>
        <end position="339"/>
    </location>
</feature>
<feature type="transmembrane region" description="Helical" evidence="7">
    <location>
        <begin position="262"/>
        <end position="282"/>
    </location>
</feature>
<evidence type="ECO:0000313" key="9">
    <source>
        <dbReference type="EMBL" id="MFD1891249.1"/>
    </source>
</evidence>
<sequence length="383" mass="41277">MSAPVRRTRRGSANRQTLAGWLFVLPVLVILGLFLFIPILMALWVSVSDWSGNGSPFAPGVNFVGAENYQAILGGKGLAGRDFGLSIRNNLYYVLLVVPLQTIVALFLAVMVTRRTLRAKGFFRTAFYFPSVTSSVAITVLWLFLFNASGAVNKALGWLGLHGPNWFQDPRGVLGLLLEPLGVHESGAMAKPGLLGVSAYQWLQGPSVAMCAFIALAVFTTSGTFMLLFVAALQNIGEETDEAGMVDGAGAWQRFRHITLPMLKPTLYTVLTLGLIGTWQVFDQIAIGSQGGPAKTTMTPAYLSFTKAFNDGEWGRGAAIAFVLFAIVIVMGLLQRLLLGDADYTRMTRRQQRADRAAREAAAAREGALGQAVAATVRKEGSV</sequence>
<accession>A0ABW4RYZ3</accession>
<feature type="transmembrane region" description="Helical" evidence="7">
    <location>
        <begin position="21"/>
        <end position="45"/>
    </location>
</feature>
<comment type="subcellular location">
    <subcellularLocation>
        <location evidence="1 7">Cell membrane</location>
        <topology evidence="1 7">Multi-pass membrane protein</topology>
    </subcellularLocation>
</comment>
<dbReference type="SUPFAM" id="SSF161098">
    <property type="entry name" value="MetI-like"/>
    <property type="match status" value="1"/>
</dbReference>
<dbReference type="Gene3D" id="1.10.3720.10">
    <property type="entry name" value="MetI-like"/>
    <property type="match status" value="1"/>
</dbReference>
<comment type="similarity">
    <text evidence="7">Belongs to the binding-protein-dependent transport system permease family.</text>
</comment>
<dbReference type="Proteomes" id="UP001597326">
    <property type="component" value="Unassembled WGS sequence"/>
</dbReference>
<evidence type="ECO:0000256" key="1">
    <source>
        <dbReference type="ARBA" id="ARBA00004651"/>
    </source>
</evidence>
<feature type="transmembrane region" description="Helical" evidence="7">
    <location>
        <begin position="91"/>
        <end position="113"/>
    </location>
</feature>
<dbReference type="PANTHER" id="PTHR30193:SF37">
    <property type="entry name" value="INNER MEMBRANE ABC TRANSPORTER PERMEASE PROTEIN YCJO"/>
    <property type="match status" value="1"/>
</dbReference>
<evidence type="ECO:0000259" key="8">
    <source>
        <dbReference type="PROSITE" id="PS50928"/>
    </source>
</evidence>
<evidence type="ECO:0000256" key="7">
    <source>
        <dbReference type="RuleBase" id="RU363032"/>
    </source>
</evidence>
<evidence type="ECO:0000256" key="6">
    <source>
        <dbReference type="ARBA" id="ARBA00023136"/>
    </source>
</evidence>
<comment type="caution">
    <text evidence="9">The sequence shown here is derived from an EMBL/GenBank/DDBJ whole genome shotgun (WGS) entry which is preliminary data.</text>
</comment>
<dbReference type="EMBL" id="JBHUFZ010000032">
    <property type="protein sequence ID" value="MFD1891249.1"/>
    <property type="molecule type" value="Genomic_DNA"/>
</dbReference>
<evidence type="ECO:0000256" key="5">
    <source>
        <dbReference type="ARBA" id="ARBA00022989"/>
    </source>
</evidence>
<feature type="transmembrane region" description="Helical" evidence="7">
    <location>
        <begin position="125"/>
        <end position="145"/>
    </location>
</feature>
<protein>
    <submittedName>
        <fullName evidence="9">Carbohydrate ABC transporter permease</fullName>
    </submittedName>
</protein>
<evidence type="ECO:0000313" key="10">
    <source>
        <dbReference type="Proteomes" id="UP001597326"/>
    </source>
</evidence>
<proteinExistence type="inferred from homology"/>
<keyword evidence="4 7" id="KW-0812">Transmembrane</keyword>
<evidence type="ECO:0000256" key="3">
    <source>
        <dbReference type="ARBA" id="ARBA00022475"/>
    </source>
</evidence>
<dbReference type="PROSITE" id="PS50928">
    <property type="entry name" value="ABC_TM1"/>
    <property type="match status" value="1"/>
</dbReference>
<dbReference type="RefSeq" id="WP_343875524.1">
    <property type="nucleotide sequence ID" value="NZ_BAAAIX010000033.1"/>
</dbReference>
<feature type="domain" description="ABC transmembrane type-1" evidence="8">
    <location>
        <begin position="87"/>
        <end position="335"/>
    </location>
</feature>
<dbReference type="InterPro" id="IPR051393">
    <property type="entry name" value="ABC_transporter_permease"/>
</dbReference>
<dbReference type="InterPro" id="IPR035906">
    <property type="entry name" value="MetI-like_sf"/>
</dbReference>
<keyword evidence="3" id="KW-1003">Cell membrane</keyword>
<organism evidence="9 10">
    <name type="scientific">Luteococcus peritonei</name>
    <dbReference type="NCBI Taxonomy" id="88874"/>
    <lineage>
        <taxon>Bacteria</taxon>
        <taxon>Bacillati</taxon>
        <taxon>Actinomycetota</taxon>
        <taxon>Actinomycetes</taxon>
        <taxon>Propionibacteriales</taxon>
        <taxon>Propionibacteriaceae</taxon>
        <taxon>Luteococcus</taxon>
    </lineage>
</organism>